<reference evidence="4" key="2">
    <citation type="submission" date="2020-10" db="UniProtKB">
        <authorList>
            <consortium name="WormBaseParasite"/>
        </authorList>
    </citation>
    <scope>IDENTIFICATION</scope>
</reference>
<feature type="compositionally biased region" description="Polar residues" evidence="1">
    <location>
        <begin position="92"/>
        <end position="102"/>
    </location>
</feature>
<accession>A0A7E4W5F8</accession>
<dbReference type="AlphaFoldDB" id="A0A7E4W5F8"/>
<proteinExistence type="predicted"/>
<dbReference type="Proteomes" id="UP000492821">
    <property type="component" value="Unassembled WGS sequence"/>
</dbReference>
<keyword evidence="2" id="KW-1133">Transmembrane helix</keyword>
<feature type="transmembrane region" description="Helical" evidence="2">
    <location>
        <begin position="15"/>
        <end position="32"/>
    </location>
</feature>
<name>A0A7E4W5F8_PANRE</name>
<evidence type="ECO:0000313" key="4">
    <source>
        <dbReference type="WBParaSite" id="Pan_g6776.t1"/>
    </source>
</evidence>
<evidence type="ECO:0000256" key="2">
    <source>
        <dbReference type="SAM" id="Phobius"/>
    </source>
</evidence>
<protein>
    <submittedName>
        <fullName evidence="4">Secreted protein</fullName>
    </submittedName>
</protein>
<organism evidence="3 4">
    <name type="scientific">Panagrellus redivivus</name>
    <name type="common">Microworm</name>
    <dbReference type="NCBI Taxonomy" id="6233"/>
    <lineage>
        <taxon>Eukaryota</taxon>
        <taxon>Metazoa</taxon>
        <taxon>Ecdysozoa</taxon>
        <taxon>Nematoda</taxon>
        <taxon>Chromadorea</taxon>
        <taxon>Rhabditida</taxon>
        <taxon>Tylenchina</taxon>
        <taxon>Panagrolaimomorpha</taxon>
        <taxon>Panagrolaimoidea</taxon>
        <taxon>Panagrolaimidae</taxon>
        <taxon>Panagrellus</taxon>
    </lineage>
</organism>
<evidence type="ECO:0000256" key="1">
    <source>
        <dbReference type="SAM" id="MobiDB-lite"/>
    </source>
</evidence>
<sequence length="229" mass="25496">MAFGSGVVSYCKMRFHVYVVLFSLVTLSYCSVDNVDLKELRKQVTLLHSQLQLIQKLLHIEEKKALNQGCLHYGFVSNSSSSSSASNDSDSIVNTKQPDQVINDPTPSLPSDLVLPSQLPEYKNLTSAQILQKFLEQVRNIIVKKAPNIKNGSLLTLDNTLITTNYDKPEDVADAIKLDKILAVIKKLGRGKVHLLKLGNRLILVDDKRNKISKHTVFGQELANALNRS</sequence>
<keyword evidence="2" id="KW-0812">Transmembrane</keyword>
<evidence type="ECO:0000313" key="3">
    <source>
        <dbReference type="Proteomes" id="UP000492821"/>
    </source>
</evidence>
<feature type="region of interest" description="Disordered" evidence="1">
    <location>
        <begin position="81"/>
        <end position="102"/>
    </location>
</feature>
<feature type="compositionally biased region" description="Low complexity" evidence="1">
    <location>
        <begin position="81"/>
        <end position="91"/>
    </location>
</feature>
<keyword evidence="3" id="KW-1185">Reference proteome</keyword>
<dbReference type="WBParaSite" id="Pan_g6776.t1">
    <property type="protein sequence ID" value="Pan_g6776.t1"/>
    <property type="gene ID" value="Pan_g6776"/>
</dbReference>
<reference evidence="3" key="1">
    <citation type="journal article" date="2013" name="Genetics">
        <title>The draft genome and transcriptome of Panagrellus redivivus are shaped by the harsh demands of a free-living lifestyle.</title>
        <authorList>
            <person name="Srinivasan J."/>
            <person name="Dillman A.R."/>
            <person name="Macchietto M.G."/>
            <person name="Heikkinen L."/>
            <person name="Lakso M."/>
            <person name="Fracchia K.M."/>
            <person name="Antoshechkin I."/>
            <person name="Mortazavi A."/>
            <person name="Wong G."/>
            <person name="Sternberg P.W."/>
        </authorList>
    </citation>
    <scope>NUCLEOTIDE SEQUENCE [LARGE SCALE GENOMIC DNA]</scope>
    <source>
        <strain evidence="3">MT8872</strain>
    </source>
</reference>
<keyword evidence="2" id="KW-0472">Membrane</keyword>